<accession>A0A1C7NSM3</accession>
<feature type="domain" description="Double zinc ribbon" evidence="3">
    <location>
        <begin position="25"/>
        <end position="72"/>
    </location>
</feature>
<evidence type="ECO:0000259" key="3">
    <source>
        <dbReference type="Pfam" id="PF18912"/>
    </source>
</evidence>
<keyword evidence="5" id="KW-1185">Reference proteome</keyword>
<dbReference type="PANTHER" id="PTHR47505:SF1">
    <property type="entry name" value="DNA UTILIZATION PROTEIN YHGH"/>
    <property type="match status" value="1"/>
</dbReference>
<keyword evidence="4" id="KW-0808">Transferase</keyword>
<organism evidence="4 5">
    <name type="scientific">Pararhizobium polonicum</name>
    <dbReference type="NCBI Taxonomy" id="1612624"/>
    <lineage>
        <taxon>Bacteria</taxon>
        <taxon>Pseudomonadati</taxon>
        <taxon>Pseudomonadota</taxon>
        <taxon>Alphaproteobacteria</taxon>
        <taxon>Hyphomicrobiales</taxon>
        <taxon>Rhizobiaceae</taxon>
        <taxon>Rhizobium/Agrobacterium group</taxon>
        <taxon>Pararhizobium</taxon>
    </lineage>
</organism>
<dbReference type="RefSeq" id="WP_068959335.1">
    <property type="nucleotide sequence ID" value="NZ_LGLV01000027.1"/>
</dbReference>
<comment type="caution">
    <text evidence="4">The sequence shown here is derived from an EMBL/GenBank/DDBJ whole genome shotgun (WGS) entry which is preliminary data.</text>
</comment>
<dbReference type="InterPro" id="IPR000836">
    <property type="entry name" value="PRTase_dom"/>
</dbReference>
<evidence type="ECO:0000259" key="2">
    <source>
        <dbReference type="Pfam" id="PF00156"/>
    </source>
</evidence>
<dbReference type="InterPro" id="IPR051910">
    <property type="entry name" value="ComF/GntX_DNA_util-trans"/>
</dbReference>
<dbReference type="Pfam" id="PF18912">
    <property type="entry name" value="DZR_2"/>
    <property type="match status" value="1"/>
</dbReference>
<dbReference type="AlphaFoldDB" id="A0A1C7NSM3"/>
<dbReference type="STRING" id="1612624.ADU59_29160"/>
<protein>
    <submittedName>
        <fullName evidence="4">Amidophosphoribosyltransferase</fullName>
    </submittedName>
</protein>
<dbReference type="InterPro" id="IPR029057">
    <property type="entry name" value="PRTase-like"/>
</dbReference>
<dbReference type="GO" id="GO:0016757">
    <property type="term" value="F:glycosyltransferase activity"/>
    <property type="evidence" value="ECO:0007669"/>
    <property type="project" value="UniProtKB-KW"/>
</dbReference>
<keyword evidence="4" id="KW-0328">Glycosyltransferase</keyword>
<dbReference type="InterPro" id="IPR044005">
    <property type="entry name" value="DZR_2"/>
</dbReference>
<proteinExistence type="inferred from homology"/>
<name>A0A1C7NSM3_9HYPH</name>
<gene>
    <name evidence="4" type="ORF">ADU59_29160</name>
</gene>
<evidence type="ECO:0000313" key="5">
    <source>
        <dbReference type="Proteomes" id="UP000093111"/>
    </source>
</evidence>
<reference evidence="4 5" key="1">
    <citation type="journal article" date="2016" name="Syst. Appl. Microbiol.">
        <title>Pararhizobium polonicum sp. nov. isolated from tumors on stone fruit rootstocks.</title>
        <authorList>
            <person name="Pulawska J."/>
            <person name="Kuzmanovic N."/>
            <person name="Willems A."/>
            <person name="Pothier J.F."/>
        </authorList>
    </citation>
    <scope>NUCLEOTIDE SEQUENCE [LARGE SCALE GENOMIC DNA]</scope>
    <source>
        <strain evidence="4 5">F5.1</strain>
    </source>
</reference>
<dbReference type="PANTHER" id="PTHR47505">
    <property type="entry name" value="DNA UTILIZATION PROTEIN YHGH"/>
    <property type="match status" value="1"/>
</dbReference>
<dbReference type="SUPFAM" id="SSF53271">
    <property type="entry name" value="PRTase-like"/>
    <property type="match status" value="1"/>
</dbReference>
<dbReference type="CDD" id="cd06223">
    <property type="entry name" value="PRTases_typeI"/>
    <property type="match status" value="1"/>
</dbReference>
<feature type="domain" description="Phosphoribosyltransferase" evidence="2">
    <location>
        <begin position="160"/>
        <end position="253"/>
    </location>
</feature>
<comment type="similarity">
    <text evidence="1">Belongs to the ComF/GntX family.</text>
</comment>
<dbReference type="OrthoDB" id="9779910at2"/>
<evidence type="ECO:0000313" key="4">
    <source>
        <dbReference type="EMBL" id="OBZ91997.1"/>
    </source>
</evidence>
<evidence type="ECO:0000256" key="1">
    <source>
        <dbReference type="ARBA" id="ARBA00008007"/>
    </source>
</evidence>
<dbReference type="Gene3D" id="3.40.50.2020">
    <property type="match status" value="1"/>
</dbReference>
<sequence length="258" mass="27366">MQGEEAENPGWRLAASLRGLMAAAVDAVYPPVCCGCGRIVGQHRGVCPACWATLRLIERPYCEVLGLPFSHDLGAGILSADAIAHPPVFERLRSVAIHDGIAKSLVHGLKYRDRTDLAVMMAGWMIRAGDGSVAACDAVVPVPLHAFRLWGRKFNQSAELARAIARIAEKPFLATALVRTKRTVQQVGLGASQREDNVRGAFAVTEAGKAALFGRRIVLVDDVYTTGATVSAATRALKKAGAGDVTVLTFARAISGPI</sequence>
<dbReference type="PATRIC" id="fig|1612624.7.peg.4019"/>
<dbReference type="EMBL" id="LGLV01000027">
    <property type="protein sequence ID" value="OBZ91997.1"/>
    <property type="molecule type" value="Genomic_DNA"/>
</dbReference>
<dbReference type="Pfam" id="PF00156">
    <property type="entry name" value="Pribosyltran"/>
    <property type="match status" value="1"/>
</dbReference>
<dbReference type="Proteomes" id="UP000093111">
    <property type="component" value="Unassembled WGS sequence"/>
</dbReference>